<feature type="domain" description="Glycosyltransferase 2-like" evidence="2">
    <location>
        <begin position="1486"/>
        <end position="1609"/>
    </location>
</feature>
<keyword evidence="4" id="KW-1185">Reference proteome</keyword>
<dbReference type="Gene3D" id="3.90.550.10">
    <property type="entry name" value="Spore Coat Polysaccharide Biosynthesis Protein SpsA, Chain A"/>
    <property type="match status" value="2"/>
</dbReference>
<feature type="region of interest" description="Disordered" evidence="1">
    <location>
        <begin position="525"/>
        <end position="551"/>
    </location>
</feature>
<dbReference type="OrthoDB" id="9179784at2"/>
<dbReference type="PANTHER" id="PTHR41244">
    <property type="entry name" value="RHAMNAN SYNTHESIS F"/>
    <property type="match status" value="1"/>
</dbReference>
<feature type="compositionally biased region" description="Pro residues" evidence="1">
    <location>
        <begin position="533"/>
        <end position="550"/>
    </location>
</feature>
<dbReference type="InterPro" id="IPR029044">
    <property type="entry name" value="Nucleotide-diphossugar_trans"/>
</dbReference>
<dbReference type="Gene3D" id="3.20.20.80">
    <property type="entry name" value="Glycosidases"/>
    <property type="match status" value="1"/>
</dbReference>
<dbReference type="InterPro" id="IPR001173">
    <property type="entry name" value="Glyco_trans_2-like"/>
</dbReference>
<dbReference type="CDD" id="cd11579">
    <property type="entry name" value="Glyco_tran_WbsX"/>
    <property type="match status" value="1"/>
</dbReference>
<dbReference type="Pfam" id="PF13692">
    <property type="entry name" value="Glyco_trans_1_4"/>
    <property type="match status" value="1"/>
</dbReference>
<gene>
    <name evidence="3" type="ORF">EV699_1284</name>
</gene>
<dbReference type="Pfam" id="PF14307">
    <property type="entry name" value="Glyco_tran_WbsX"/>
    <property type="match status" value="1"/>
</dbReference>
<evidence type="ECO:0000259" key="2">
    <source>
        <dbReference type="Pfam" id="PF00535"/>
    </source>
</evidence>
<evidence type="ECO:0000313" key="3">
    <source>
        <dbReference type="EMBL" id="TCO76832.1"/>
    </source>
</evidence>
<evidence type="ECO:0000256" key="1">
    <source>
        <dbReference type="SAM" id="MobiDB-lite"/>
    </source>
</evidence>
<dbReference type="GO" id="GO:0016740">
    <property type="term" value="F:transferase activity"/>
    <property type="evidence" value="ECO:0007669"/>
    <property type="project" value="UniProtKB-KW"/>
</dbReference>
<evidence type="ECO:0000313" key="4">
    <source>
        <dbReference type="Proteomes" id="UP000295765"/>
    </source>
</evidence>
<dbReference type="RefSeq" id="WP_132545537.1">
    <property type="nucleotide sequence ID" value="NZ_SLWY01000028.1"/>
</dbReference>
<name>A0A4R2KV81_9GAMM</name>
<dbReference type="Gene3D" id="3.40.50.2000">
    <property type="entry name" value="Glycogen Phosphorylase B"/>
    <property type="match status" value="2"/>
</dbReference>
<dbReference type="SUPFAM" id="SSF53756">
    <property type="entry name" value="UDP-Glycosyltransferase/glycogen phosphorylase"/>
    <property type="match status" value="2"/>
</dbReference>
<sequence length="2105" mass="228287">MTPSEPLAPGAVILLGARWREVATTVRACLALGCAPIVLGLDRPRADGGGGPHGVDDAALWRALDGLAPPGRLRVIEGDFAAGEADARRRLAGHCAPAGWVLQLDAGECPRADGGLAAFLAGCPHDVQLVARAPGGARPCLDHAPHAYVDGRDSGRARRPAPLALAAEDAGAEPAPDVRAIAFYLPQFHPIPENDAWWGKGFTEWRNVVRAAPLFDGHHQPQLPADLGFYDLRVPELRAEQAALARRYGIHGFCYYHYWFDGRRLLETPLDAVLASGEPDFPFCLCWANEHWTRRWDGGSEAVLIAQHYSPDNDLRFIRELYRYFADRRYIRVDGRPLLLVYRSDLLPDVVATLARWREAARADGIGELYLVRVESFVRADAAALGFDAGCEFPPLLFDARLDRARSALAWRRPHTGPLHDYAAIVAEAQRRPIPPYRLLRGVMPGWDNTARRGEEALVFVGNTPERYRDWLRFAVADTRARLSGDERLVFINAWNEWAEGTHLEPDLRDGHAYLEATREALGADRPAAEVAPPRPAPAAPRPAPPPAAAPAPAVAPRVSVIIPVYDQLDFTLRCLAAIARHPPRDPVEIIVVDDGSTDATPATLAPRTDLVYLRNPRNLGFVGACNAGAARARGDYLCFLNNDTEVRPGWLDALVDTFAQVPDAGLVGAKLIYPDGRLQEAGGVIWDDASGLNYGRGQDPNAPAFNFLRDVDYCSGAAILVPRALFAELGGFDARYAPAYYEDTDLAFALRARGRRVLYQPRAEVVHFEGATAGTDVNRGVKAHQVANRATFLQKWAALLPAHGRPGVEPRHAADRRPQRRVLIVDATTPTPDQDSGSVDMVNLMRLFDARGWRVTFVPLDLVHLGRYTHALQAQGIECLYLAGAEPAPAETAQRFLETLLAQRAGELDLAIVSRLPVAARALTTVQRLLPHTPVVFNTVDLHFLRERRHAELIGNAAAIAHAAGLEAAELDCVRRADLTVVISPAEAALLAARVPAARIAVLPLIRDIPGRSGGYSARRGAVFVGGFRHPPNLDAVRWLCTELWPRVRARLPDAELEIVGSQMPAELAALAGEGVRLTGWVEDLAPVFARRRVSLAPLRFGAGLKGKIATSLGYGVPVVATTLAAEGMEDIAGVDVADDPAAFAEAVVRLHESPADWGAASAAGLDAATAAWGLEAVDARLGALLDALLALGAARRAAAAQGAGTATPEADYAAWRARHRRDAAARARLVAAAPVGAQPCVQVLLPFAPGDEARLADTVDALAAQTPGRWRLDVVAATACPDPLFEELDVLAWHHHDGDEATALAAAAAQAAADWRVVARPGTRFEPDFADVLAACAERHPEWRCVTFDEDRVDAAGRCHTPLFKPDANLDLLYSGPYTGHACAIHHALWPGVGGLPVPPLLLNYAAALVCCEHFGSAALGHVDELLWHHPEGAPDDTAAVETLGADLLRTHLEAVGEPAAVLPGLLPGTFFIDHPLPAQPLVSVIVPTRDRLDLLAPCIDSLLERTAYRHFEVLIVDNGSREPATRAWLAAIGERDRRVRVLDQPVPYNFSVLNNVAAAEARGEFLLLLNNDTVIVQPQWLERMLAQGLRPGVGAVGCRLVFPDGRVQHAGVVLGLSGTADHVGIALALDAPGHLGRAQRVQDFSAVTAACLLLRREVYAAVGGLDETRFAVLFNDVDLCLKVGALGLRVVWTPFATVLHHGSSSLRHETDPARLARNRRSNIELVRQWLPQLARDPAYNRNLSLSRRDWALDEQLDAPWNPDLPTALRVIAAPCNAGGTGQYRVRGPLRALAAAGRAQHALLPDHDRAAPWLPEPAELARRAPHTLLLQNAFTEQHLHALEVYREVGLDAFVVFGQDDLVFELPKRSALKGEFAADTRKRLRQVLRLCDRLVVATPAMAAACADLAGDIRVVPNYIEAARWRGLPPPASERPRRRPRVGWAGAAQHQGDLALLVDVVRATAHEVDWVFFGMCIDALAPHAKEIHPGVPFDAYPAALARLDLDLAVAPLEHNRFNAAKSNLRLLEYGMLGWPVIASDIEPYRGAPVTRVANNPAAWLKALREHLADPAASARAGADLRAWVHAHWRLEDHLDEWLGALTREE</sequence>
<proteinExistence type="predicted"/>
<dbReference type="PANTHER" id="PTHR41244:SF1">
    <property type="entry name" value="GLYCOSYLTRANSFERASE"/>
    <property type="match status" value="1"/>
</dbReference>
<dbReference type="EMBL" id="SLWY01000028">
    <property type="protein sequence ID" value="TCO76832.1"/>
    <property type="molecule type" value="Genomic_DNA"/>
</dbReference>
<reference evidence="3 4" key="1">
    <citation type="submission" date="2019-03" db="EMBL/GenBank/DDBJ databases">
        <title>Genomic Encyclopedia of Type Strains, Phase IV (KMG-IV): sequencing the most valuable type-strain genomes for metagenomic binning, comparative biology and taxonomic classification.</title>
        <authorList>
            <person name="Goeker M."/>
        </authorList>
    </citation>
    <scope>NUCLEOTIDE SEQUENCE [LARGE SCALE GENOMIC DNA]</scope>
    <source>
        <strain evidence="3 4">DSM 25287</strain>
    </source>
</reference>
<comment type="caution">
    <text evidence="3">The sequence shown here is derived from an EMBL/GenBank/DDBJ whole genome shotgun (WGS) entry which is preliminary data.</text>
</comment>
<keyword evidence="3" id="KW-0808">Transferase</keyword>
<protein>
    <submittedName>
        <fullName evidence="3">GT2 family glycosyltransferase</fullName>
    </submittedName>
</protein>
<dbReference type="CDD" id="cd04186">
    <property type="entry name" value="GT_2_like_c"/>
    <property type="match status" value="2"/>
</dbReference>
<dbReference type="Pfam" id="PF00535">
    <property type="entry name" value="Glycos_transf_2"/>
    <property type="match status" value="2"/>
</dbReference>
<accession>A0A4R2KV81</accession>
<dbReference type="SUPFAM" id="SSF53448">
    <property type="entry name" value="Nucleotide-diphospho-sugar transferases"/>
    <property type="match status" value="3"/>
</dbReference>
<dbReference type="InterPro" id="IPR032719">
    <property type="entry name" value="WbsX"/>
</dbReference>
<organism evidence="3 4">
    <name type="scientific">Plasticicumulans lactativorans</name>
    <dbReference type="NCBI Taxonomy" id="1133106"/>
    <lineage>
        <taxon>Bacteria</taxon>
        <taxon>Pseudomonadati</taxon>
        <taxon>Pseudomonadota</taxon>
        <taxon>Gammaproteobacteria</taxon>
        <taxon>Candidatus Competibacteraceae</taxon>
        <taxon>Plasticicumulans</taxon>
    </lineage>
</organism>
<dbReference type="Proteomes" id="UP000295765">
    <property type="component" value="Unassembled WGS sequence"/>
</dbReference>
<feature type="domain" description="Glycosyltransferase 2-like" evidence="2">
    <location>
        <begin position="560"/>
        <end position="678"/>
    </location>
</feature>